<keyword evidence="5 7" id="KW-1133">Transmembrane helix</keyword>
<comment type="subcellular location">
    <subcellularLocation>
        <location evidence="1">Cell membrane</location>
        <topology evidence="1">Multi-pass membrane protein</topology>
    </subcellularLocation>
</comment>
<evidence type="ECO:0000256" key="4">
    <source>
        <dbReference type="ARBA" id="ARBA00022692"/>
    </source>
</evidence>
<dbReference type="OrthoDB" id="9788907at2"/>
<feature type="transmembrane region" description="Helical" evidence="7">
    <location>
        <begin position="100"/>
        <end position="121"/>
    </location>
</feature>
<evidence type="ECO:0000256" key="2">
    <source>
        <dbReference type="ARBA" id="ARBA00005262"/>
    </source>
</evidence>
<keyword evidence="3" id="KW-1003">Cell membrane</keyword>
<comment type="caution">
    <text evidence="8">The sequence shown here is derived from an EMBL/GenBank/DDBJ whole genome shotgun (WGS) entry which is preliminary data.</text>
</comment>
<dbReference type="RefSeq" id="WP_126352359.1">
    <property type="nucleotide sequence ID" value="NZ_CP086380.1"/>
</dbReference>
<dbReference type="InterPro" id="IPR003370">
    <property type="entry name" value="Chromate_transpt"/>
</dbReference>
<dbReference type="GO" id="GO:0015109">
    <property type="term" value="F:chromate transmembrane transporter activity"/>
    <property type="evidence" value="ECO:0007669"/>
    <property type="project" value="InterPro"/>
</dbReference>
<evidence type="ECO:0000256" key="7">
    <source>
        <dbReference type="SAM" id="Phobius"/>
    </source>
</evidence>
<name>A0A3S0IKS4_9DEIO</name>
<evidence type="ECO:0000256" key="3">
    <source>
        <dbReference type="ARBA" id="ARBA00022475"/>
    </source>
</evidence>
<dbReference type="GO" id="GO:0005886">
    <property type="term" value="C:plasma membrane"/>
    <property type="evidence" value="ECO:0007669"/>
    <property type="project" value="UniProtKB-SubCell"/>
</dbReference>
<evidence type="ECO:0000256" key="1">
    <source>
        <dbReference type="ARBA" id="ARBA00004651"/>
    </source>
</evidence>
<dbReference type="NCBIfam" id="TIGR00937">
    <property type="entry name" value="2A51"/>
    <property type="match status" value="1"/>
</dbReference>
<dbReference type="Proteomes" id="UP000277766">
    <property type="component" value="Unassembled WGS sequence"/>
</dbReference>
<comment type="similarity">
    <text evidence="2">Belongs to the chromate ion transporter (CHR) (TC 2.A.51) family.</text>
</comment>
<feature type="transmembrane region" description="Helical" evidence="7">
    <location>
        <begin position="70"/>
        <end position="94"/>
    </location>
</feature>
<evidence type="ECO:0000313" key="9">
    <source>
        <dbReference type="Proteomes" id="UP000277766"/>
    </source>
</evidence>
<dbReference type="EMBL" id="RXPE01000017">
    <property type="protein sequence ID" value="RTR26261.1"/>
    <property type="molecule type" value="Genomic_DNA"/>
</dbReference>
<keyword evidence="6 7" id="KW-0472">Membrane</keyword>
<dbReference type="Pfam" id="PF02417">
    <property type="entry name" value="Chromate_transp"/>
    <property type="match status" value="2"/>
</dbReference>
<feature type="transmembrane region" description="Helical" evidence="7">
    <location>
        <begin position="190"/>
        <end position="211"/>
    </location>
</feature>
<feature type="transmembrane region" description="Helical" evidence="7">
    <location>
        <begin position="152"/>
        <end position="169"/>
    </location>
</feature>
<dbReference type="PANTHER" id="PTHR33567:SF3">
    <property type="entry name" value="CHROMATE ION TRANSPORTER (EUROFUNG)"/>
    <property type="match status" value="1"/>
</dbReference>
<keyword evidence="9" id="KW-1185">Reference proteome</keyword>
<feature type="transmembrane region" description="Helical" evidence="7">
    <location>
        <begin position="355"/>
        <end position="380"/>
    </location>
</feature>
<feature type="transmembrane region" description="Helical" evidence="7">
    <location>
        <begin position="248"/>
        <end position="271"/>
    </location>
</feature>
<feature type="transmembrane region" description="Helical" evidence="7">
    <location>
        <begin position="318"/>
        <end position="335"/>
    </location>
</feature>
<reference evidence="8 9" key="1">
    <citation type="submission" date="2018-12" db="EMBL/GenBank/DDBJ databases">
        <title>Deinococcus radiophilus ATCC 27603 genome sequencing and assembly.</title>
        <authorList>
            <person name="Maclea K.S."/>
            <person name="Maynard C.R."/>
        </authorList>
    </citation>
    <scope>NUCLEOTIDE SEQUENCE [LARGE SCALE GENOMIC DNA]</scope>
    <source>
        <strain evidence="8 9">ATCC 27603</strain>
    </source>
</reference>
<dbReference type="InterPro" id="IPR014047">
    <property type="entry name" value="Chr_Tranpt_l_chain"/>
</dbReference>
<evidence type="ECO:0000313" key="8">
    <source>
        <dbReference type="EMBL" id="RTR26261.1"/>
    </source>
</evidence>
<dbReference type="PANTHER" id="PTHR33567">
    <property type="entry name" value="CHROMATE ION TRANSPORTER (EUROFUNG)"/>
    <property type="match status" value="1"/>
</dbReference>
<keyword evidence="4 7" id="KW-0812">Transmembrane</keyword>
<dbReference type="AlphaFoldDB" id="A0A3S0IKS4"/>
<protein>
    <submittedName>
        <fullName evidence="8">Chromate efflux transporter</fullName>
    </submittedName>
</protein>
<accession>A0A3S0IKS4</accession>
<feature type="transmembrane region" description="Helical" evidence="7">
    <location>
        <begin position="283"/>
        <end position="306"/>
    </location>
</feature>
<sequence length="381" mass="39879">MVFLRLGLTSFGGPVAHLGYFQHEFVQRRRWLTEAQFADLVALAQFLPGPSSSQVNLSIGYLRAGLPGALLAWAGFTLPSVFLLWGFALWLGAWPQTESGWLSGLKVAAVAVVAHAVAGMWRSLVTTPLQQALALGSAATLLVWGILGGSPWAQVVVLLACGLVGWRWLDAPPVTAAPLGGGPSRRTGTLLLLLAAGLLLTLPLLAGWGAGWELLDLTYRAGALVFGGGHVVLPLLQSEMVPGWVTHTDFLAGYGAANAVPGPLFTFASYLGAVQRHLPAWSGLLIATLGIFLPGALLILGALPHWSALARQTWARRALLGLNAGVVGLLLAALYDPVFVEGVRGPGHLALALLTYAALSVARLPAWAAVLACAALGWAFV</sequence>
<evidence type="ECO:0000256" key="6">
    <source>
        <dbReference type="ARBA" id="ARBA00023136"/>
    </source>
</evidence>
<proteinExistence type="inferred from homology"/>
<evidence type="ECO:0000256" key="5">
    <source>
        <dbReference type="ARBA" id="ARBA00022989"/>
    </source>
</evidence>
<dbReference type="PIRSF" id="PIRSF004810">
    <property type="entry name" value="ChrA"/>
    <property type="match status" value="1"/>
</dbReference>
<organism evidence="8 9">
    <name type="scientific">Deinococcus radiophilus</name>
    <dbReference type="NCBI Taxonomy" id="32062"/>
    <lineage>
        <taxon>Bacteria</taxon>
        <taxon>Thermotogati</taxon>
        <taxon>Deinococcota</taxon>
        <taxon>Deinococci</taxon>
        <taxon>Deinococcales</taxon>
        <taxon>Deinococcaceae</taxon>
        <taxon>Deinococcus</taxon>
    </lineage>
</organism>
<gene>
    <name evidence="8" type="primary">chrA</name>
    <name evidence="8" type="ORF">EJ104_08720</name>
</gene>